<name>A0ABY1ZIB1_9GAMM</name>
<comment type="caution">
    <text evidence="2">The sequence shown here is derived from an EMBL/GenBank/DDBJ whole genome shotgun (WGS) entry which is preliminary data.</text>
</comment>
<evidence type="ECO:0000313" key="2">
    <source>
        <dbReference type="EMBL" id="TBW48511.1"/>
    </source>
</evidence>
<feature type="domain" description="MAE-28990/MAE-18760-like HEPN" evidence="1">
    <location>
        <begin position="13"/>
        <end position="233"/>
    </location>
</feature>
<dbReference type="EMBL" id="SJDL01000048">
    <property type="protein sequence ID" value="TBW48511.1"/>
    <property type="molecule type" value="Genomic_DNA"/>
</dbReference>
<organism evidence="2 3">
    <name type="scientific">Marinobacter halodurans</name>
    <dbReference type="NCBI Taxonomy" id="2528979"/>
    <lineage>
        <taxon>Bacteria</taxon>
        <taxon>Pseudomonadati</taxon>
        <taxon>Pseudomonadota</taxon>
        <taxon>Gammaproteobacteria</taxon>
        <taxon>Pseudomonadales</taxon>
        <taxon>Marinobacteraceae</taxon>
        <taxon>Marinobacter</taxon>
    </lineage>
</organism>
<dbReference type="Proteomes" id="UP000313645">
    <property type="component" value="Unassembled WGS sequence"/>
</dbReference>
<dbReference type="RefSeq" id="WP_131483886.1">
    <property type="nucleotide sequence ID" value="NZ_SJDL01000048.1"/>
</dbReference>
<proteinExistence type="predicted"/>
<keyword evidence="3" id="KW-1185">Reference proteome</keyword>
<dbReference type="InterPro" id="IPR040788">
    <property type="entry name" value="HEPN_MAE_28990"/>
</dbReference>
<protein>
    <recommendedName>
        <fullName evidence="1">MAE-28990/MAE-18760-like HEPN domain-containing protein</fullName>
    </recommendedName>
</protein>
<gene>
    <name evidence="2" type="ORF">EZI54_21180</name>
</gene>
<accession>A0ABY1ZIB1</accession>
<evidence type="ECO:0000313" key="3">
    <source>
        <dbReference type="Proteomes" id="UP000313645"/>
    </source>
</evidence>
<dbReference type="Pfam" id="PF18737">
    <property type="entry name" value="HEPN_MAE_28990"/>
    <property type="match status" value="1"/>
</dbReference>
<reference evidence="2 3" key="1">
    <citation type="submission" date="2019-02" db="EMBL/GenBank/DDBJ databases">
        <title>Marinobacter halodurans sp. nov., a marine bacterium isolated from sea tidal flat.</title>
        <authorList>
            <person name="Yoo Y."/>
            <person name="Lee D.W."/>
            <person name="Kim B.S."/>
            <person name="Kim J.-J."/>
        </authorList>
    </citation>
    <scope>NUCLEOTIDE SEQUENCE [LARGE SCALE GENOMIC DNA]</scope>
    <source>
        <strain evidence="2 3">YJ-S3-2</strain>
    </source>
</reference>
<sequence>MTNDFIAETRELLEDRKQEIDRHLTFAKTLIDTKARKLAKLENRELVEIKEYEIDRGLVKTMSATGYLLIYNLIESVMTSAVDAVHRQLKADELQFSQLSEKLKSVCLGNFKSGFSSYVSDEHSALTMNELLVWLGYRKNKHWNGNVDANGIKDKAAKYGIEIKYRDEDYSDIKSNFFDIRKKRNDLAHGELSFEQCGQDTPIDLLLIYAEQAYKYLSAVVDGFEIYLIEKKYRAAC</sequence>
<evidence type="ECO:0000259" key="1">
    <source>
        <dbReference type="Pfam" id="PF18737"/>
    </source>
</evidence>